<keyword evidence="5" id="KW-0067">ATP-binding</keyword>
<dbReference type="FunFam" id="3.40.50.300:FF:000287">
    <property type="entry name" value="Multidrug ABC transporter ATP-binding protein"/>
    <property type="match status" value="1"/>
</dbReference>
<comment type="subcellular location">
    <subcellularLocation>
        <location evidence="1">Cell membrane</location>
        <topology evidence="1">Multi-pass membrane protein</topology>
    </subcellularLocation>
</comment>
<dbReference type="InterPro" id="IPR011527">
    <property type="entry name" value="ABC1_TM_dom"/>
</dbReference>
<evidence type="ECO:0000313" key="12">
    <source>
        <dbReference type="Proteomes" id="UP000017090"/>
    </source>
</evidence>
<dbReference type="SUPFAM" id="SSF52540">
    <property type="entry name" value="P-loop containing nucleoside triphosphate hydrolases"/>
    <property type="match status" value="1"/>
</dbReference>
<dbReference type="OrthoDB" id="9762778at2"/>
<dbReference type="InterPro" id="IPR017871">
    <property type="entry name" value="ABC_transporter-like_CS"/>
</dbReference>
<dbReference type="eggNOG" id="COG1132">
    <property type="taxonomic scope" value="Bacteria"/>
</dbReference>
<gene>
    <name evidence="11" type="ORF">HMPREF1250_0155</name>
</gene>
<dbReference type="GO" id="GO:0005886">
    <property type="term" value="C:plasma membrane"/>
    <property type="evidence" value="ECO:0007669"/>
    <property type="project" value="UniProtKB-SubCell"/>
</dbReference>
<keyword evidence="7 8" id="KW-0472">Membrane</keyword>
<feature type="transmembrane region" description="Helical" evidence="8">
    <location>
        <begin position="251"/>
        <end position="270"/>
    </location>
</feature>
<dbReference type="PROSITE" id="PS50929">
    <property type="entry name" value="ABC_TM1F"/>
    <property type="match status" value="1"/>
</dbReference>
<evidence type="ECO:0000256" key="2">
    <source>
        <dbReference type="ARBA" id="ARBA00022448"/>
    </source>
</evidence>
<dbReference type="Pfam" id="PF00005">
    <property type="entry name" value="ABC_tran"/>
    <property type="match status" value="1"/>
</dbReference>
<dbReference type="PROSITE" id="PS50893">
    <property type="entry name" value="ABC_TRANSPORTER_2"/>
    <property type="match status" value="1"/>
</dbReference>
<name>U7ULF1_9FIRM</name>
<accession>U7ULF1</accession>
<dbReference type="Proteomes" id="UP000017090">
    <property type="component" value="Unassembled WGS sequence"/>
</dbReference>
<dbReference type="PROSITE" id="PS00211">
    <property type="entry name" value="ABC_TRANSPORTER_1"/>
    <property type="match status" value="1"/>
</dbReference>
<evidence type="ECO:0000256" key="8">
    <source>
        <dbReference type="SAM" id="Phobius"/>
    </source>
</evidence>
<organism evidence="11 12">
    <name type="scientific">Megasphaera vaginalis</name>
    <name type="common">ex Srinivasan et al. 2021</name>
    <dbReference type="NCBI Taxonomy" id="1111454"/>
    <lineage>
        <taxon>Bacteria</taxon>
        <taxon>Bacillati</taxon>
        <taxon>Bacillota</taxon>
        <taxon>Negativicutes</taxon>
        <taxon>Veillonellales</taxon>
        <taxon>Veillonellaceae</taxon>
        <taxon>Megasphaera</taxon>
    </lineage>
</organism>
<dbReference type="InterPro" id="IPR003593">
    <property type="entry name" value="AAA+_ATPase"/>
</dbReference>
<dbReference type="Pfam" id="PF00664">
    <property type="entry name" value="ABC_membrane"/>
    <property type="match status" value="1"/>
</dbReference>
<dbReference type="EMBL" id="AWXA01000026">
    <property type="protein sequence ID" value="ERT60140.1"/>
    <property type="molecule type" value="Genomic_DNA"/>
</dbReference>
<feature type="transmembrane region" description="Helical" evidence="8">
    <location>
        <begin position="134"/>
        <end position="152"/>
    </location>
</feature>
<dbReference type="SUPFAM" id="SSF90123">
    <property type="entry name" value="ABC transporter transmembrane region"/>
    <property type="match status" value="1"/>
</dbReference>
<evidence type="ECO:0000256" key="7">
    <source>
        <dbReference type="ARBA" id="ARBA00023136"/>
    </source>
</evidence>
<dbReference type="Gene3D" id="3.40.50.300">
    <property type="entry name" value="P-loop containing nucleotide triphosphate hydrolases"/>
    <property type="match status" value="1"/>
</dbReference>
<comment type="caution">
    <text evidence="11">The sequence shown here is derived from an EMBL/GenBank/DDBJ whole genome shotgun (WGS) entry which is preliminary data.</text>
</comment>
<dbReference type="InterPro" id="IPR039421">
    <property type="entry name" value="Type_1_exporter"/>
</dbReference>
<dbReference type="GO" id="GO:0016887">
    <property type="term" value="F:ATP hydrolysis activity"/>
    <property type="evidence" value="ECO:0007669"/>
    <property type="project" value="InterPro"/>
</dbReference>
<keyword evidence="4" id="KW-0547">Nucleotide-binding</keyword>
<evidence type="ECO:0000259" key="9">
    <source>
        <dbReference type="PROSITE" id="PS50893"/>
    </source>
</evidence>
<proteinExistence type="predicted"/>
<evidence type="ECO:0000313" key="11">
    <source>
        <dbReference type="EMBL" id="ERT60140.1"/>
    </source>
</evidence>
<dbReference type="SMART" id="SM00382">
    <property type="entry name" value="AAA"/>
    <property type="match status" value="1"/>
</dbReference>
<keyword evidence="3 8" id="KW-0812">Transmembrane</keyword>
<protein>
    <submittedName>
        <fullName evidence="11">ABC transporter transmembrane region</fullName>
    </submittedName>
</protein>
<dbReference type="InterPro" id="IPR003439">
    <property type="entry name" value="ABC_transporter-like_ATP-bd"/>
</dbReference>
<feature type="domain" description="ABC transmembrane type-1" evidence="10">
    <location>
        <begin position="17"/>
        <end position="299"/>
    </location>
</feature>
<evidence type="ECO:0000256" key="3">
    <source>
        <dbReference type="ARBA" id="ARBA00022692"/>
    </source>
</evidence>
<evidence type="ECO:0000256" key="4">
    <source>
        <dbReference type="ARBA" id="ARBA00022741"/>
    </source>
</evidence>
<keyword evidence="6 8" id="KW-1133">Transmembrane helix</keyword>
<dbReference type="GO" id="GO:0015421">
    <property type="term" value="F:ABC-type oligopeptide transporter activity"/>
    <property type="evidence" value="ECO:0007669"/>
    <property type="project" value="TreeGrafter"/>
</dbReference>
<keyword evidence="2" id="KW-0813">Transport</keyword>
<dbReference type="GO" id="GO:0005524">
    <property type="term" value="F:ATP binding"/>
    <property type="evidence" value="ECO:0007669"/>
    <property type="project" value="UniProtKB-KW"/>
</dbReference>
<dbReference type="PATRIC" id="fig|1111454.3.peg.1038"/>
<dbReference type="STRING" id="1111454.HMPREF1250_0155"/>
<dbReference type="PANTHER" id="PTHR43394:SF1">
    <property type="entry name" value="ATP-BINDING CASSETTE SUB-FAMILY B MEMBER 10, MITOCHONDRIAL"/>
    <property type="match status" value="1"/>
</dbReference>
<dbReference type="InterPro" id="IPR027417">
    <property type="entry name" value="P-loop_NTPase"/>
</dbReference>
<evidence type="ECO:0000256" key="1">
    <source>
        <dbReference type="ARBA" id="ARBA00004651"/>
    </source>
</evidence>
<dbReference type="RefSeq" id="WP_023053527.1">
    <property type="nucleotide sequence ID" value="NZ_AWXA01000026.1"/>
</dbReference>
<dbReference type="CDD" id="cd18549">
    <property type="entry name" value="ABC_6TM_YwjA_like"/>
    <property type="match status" value="1"/>
</dbReference>
<evidence type="ECO:0000256" key="5">
    <source>
        <dbReference type="ARBA" id="ARBA00022840"/>
    </source>
</evidence>
<evidence type="ECO:0000256" key="6">
    <source>
        <dbReference type="ARBA" id="ARBA00022989"/>
    </source>
</evidence>
<sequence>MIHALVAGYGPYKKIVFAVMLGSVVTAALEVVFPMLIRQLLQDVLPLQDGYLLAERSFLLFSLYLLCLAVTFGVHYYGRAMGCAIENDLRCRLFAHLEGMPFSFYDNMKVGQLLSRLISDIAEIGELAFQLPNLLVVCTITMLGGAACLVYIHWQMSLVVMVLLLVKTADTIILNGKMKTAFHAARREVGNLGALATESLGAVRLVQAFANEARERRRFACASRRVQDAQTKTVRCEAYLLSSVTFFSHTLHLLIIGIGACLIMGGSLTFADLVAYLLYLMLFIRPIMQLTLLTERYQRGLAGFRRCQELLAAPPLCYGDEKAISAGPIKGDVVFRHVNFSYDGVRPVLTDFNLHIRPGEKVAVVGATGAGKSSIANLLLRFYDFQSGEILLDGVNIRQYELSFLRRTIGIVPQDVFLFSDSIGDNIAFGRSGASFAEIREAAAAAHAADFIEALPDGYESFIGERGVKLSGGQKQRLAIARIFLKNPPVLILDEATSALDNETEKQIVQSLKKVAEQRTTLVIAHRLATVQDADRILVLQNGVIAESGSHQELMARRGVYYELAAAQIDGGKR</sequence>
<dbReference type="InterPro" id="IPR036640">
    <property type="entry name" value="ABC1_TM_sf"/>
</dbReference>
<dbReference type="PANTHER" id="PTHR43394">
    <property type="entry name" value="ATP-DEPENDENT PERMEASE MDL1, MITOCHONDRIAL"/>
    <property type="match status" value="1"/>
</dbReference>
<reference evidence="11 12" key="1">
    <citation type="submission" date="2013-09" db="EMBL/GenBank/DDBJ databases">
        <authorList>
            <person name="Durkin A.S."/>
            <person name="Haft D.R."/>
            <person name="McCorrison J."/>
            <person name="Torralba M."/>
            <person name="Gillis M."/>
            <person name="Haft D.H."/>
            <person name="Methe B."/>
            <person name="Sutton G."/>
            <person name="Nelson K.E."/>
        </authorList>
    </citation>
    <scope>NUCLEOTIDE SEQUENCE [LARGE SCALE GENOMIC DNA]</scope>
    <source>
        <strain evidence="11 12">BV3C16-1</strain>
    </source>
</reference>
<dbReference type="Gene3D" id="1.20.1560.10">
    <property type="entry name" value="ABC transporter type 1, transmembrane domain"/>
    <property type="match status" value="1"/>
</dbReference>
<feature type="domain" description="ABC transporter" evidence="9">
    <location>
        <begin position="333"/>
        <end position="567"/>
    </location>
</feature>
<dbReference type="AlphaFoldDB" id="U7ULF1"/>
<feature type="transmembrane region" description="Helical" evidence="8">
    <location>
        <begin position="57"/>
        <end position="77"/>
    </location>
</feature>
<evidence type="ECO:0000259" key="10">
    <source>
        <dbReference type="PROSITE" id="PS50929"/>
    </source>
</evidence>
<feature type="transmembrane region" description="Helical" evidence="8">
    <location>
        <begin position="15"/>
        <end position="37"/>
    </location>
</feature>
<keyword evidence="12" id="KW-1185">Reference proteome</keyword>